<dbReference type="Proteomes" id="UP000179076">
    <property type="component" value="Unassembled WGS sequence"/>
</dbReference>
<comment type="caution">
    <text evidence="2">The sequence shown here is derived from an EMBL/GenBank/DDBJ whole genome shotgun (WGS) entry which is preliminary data.</text>
</comment>
<reference evidence="2 3" key="1">
    <citation type="journal article" date="2016" name="Nat. Commun.">
        <title>Thousands of microbial genomes shed light on interconnected biogeochemical processes in an aquifer system.</title>
        <authorList>
            <person name="Anantharaman K."/>
            <person name="Brown C.T."/>
            <person name="Hug L.A."/>
            <person name="Sharon I."/>
            <person name="Castelle C.J."/>
            <person name="Probst A.J."/>
            <person name="Thomas B.C."/>
            <person name="Singh A."/>
            <person name="Wilkins M.J."/>
            <person name="Karaoz U."/>
            <person name="Brodie E.L."/>
            <person name="Williams K.H."/>
            <person name="Hubbard S.S."/>
            <person name="Banfield J.F."/>
        </authorList>
    </citation>
    <scope>NUCLEOTIDE SEQUENCE [LARGE SCALE GENOMIC DNA]</scope>
</reference>
<dbReference type="AlphaFoldDB" id="A0A1F6V945"/>
<sequence>MAAIISGNELGLFTNPLAPRNDPNTARPGQSDSVYVNSATGNLVIQARDEYLSTTGVDLALLRTYNSQGQFSDDNQDNWRLSVHRRVYGLTGTANTAGSTITKEFGDGAQVTYTYSAALGHYISSDGDGAHDTLKFNPTTQEWTWTDGSRRLTETYNSTGQLIDSRDPDGNLTTYGYTGNLLTQITDPSGQVTTLAYTGTNLTEIRVSSQGQTQTLTRYTYDVANRLSQVTVDLSPNDNAITDGKTYVTTYAYDGTSKRIASIAQGDGSTIAFTYELINGQYLIKSYTDGEGKITTLTYTQGTGGAGGANLNANNSVLSTTVTETTTVTVPPYYLVQAGDTWEAITTTLYGSSNVADELQSVLGNPTLATGTHLTGLPASLTDTQAATATHNLNPAYSSGGNFSPVTNSYYDDNSRLIGTLHADGSLTTFQYDAQGALLTERHHATTPQTPLWYQDFSIDASGFDVIHPGFMTLENGGLTVSSQNTDYTWAMSFGTRTYDFSDFVIYRAEITLGASATDRFFNFGAENISESWRHAAYIEGDQLYSNFYDQGDWTPEFLGTLDNNTTYVIEVATHASGSTLYVYEKGTDRQGGYIDNRTYTGWVDARTFFETHGDDGIDANSIRLDNISESTSLGALIGPYIAVESAQDTFGSGGSNSYTIQAGDTWASIAATLYGTSNVADELQAALGNPTLTVGNNLTNLPASLTDTVTTTTNYNLNAGALLTTETQTNTITVPPYYLVQAADTWATITQAIYGTSDPNAIAALQNAPGMPAALTTGDHLTVPQVLSYGGSSIVAIQADITDP</sequence>
<evidence type="ECO:0000256" key="1">
    <source>
        <dbReference type="SAM" id="MobiDB-lite"/>
    </source>
</evidence>
<proteinExistence type="predicted"/>
<protein>
    <recommendedName>
        <fullName evidence="4">LysM domain-containing protein</fullName>
    </recommendedName>
</protein>
<evidence type="ECO:0000313" key="3">
    <source>
        <dbReference type="Proteomes" id="UP000179076"/>
    </source>
</evidence>
<evidence type="ECO:0000313" key="2">
    <source>
        <dbReference type="EMBL" id="OGI66036.1"/>
    </source>
</evidence>
<dbReference type="Gene3D" id="2.180.10.10">
    <property type="entry name" value="RHS repeat-associated core"/>
    <property type="match status" value="1"/>
</dbReference>
<gene>
    <name evidence="2" type="ORF">A2W18_10520</name>
</gene>
<dbReference type="Pfam" id="PF05593">
    <property type="entry name" value="RHS_repeat"/>
    <property type="match status" value="2"/>
</dbReference>
<evidence type="ECO:0008006" key="4">
    <source>
        <dbReference type="Google" id="ProtNLM"/>
    </source>
</evidence>
<dbReference type="InterPro" id="IPR031325">
    <property type="entry name" value="RHS_repeat"/>
</dbReference>
<accession>A0A1F6V945</accession>
<organism evidence="2 3">
    <name type="scientific">Candidatus Muproteobacteria bacterium RBG_16_60_9</name>
    <dbReference type="NCBI Taxonomy" id="1817755"/>
    <lineage>
        <taxon>Bacteria</taxon>
        <taxon>Pseudomonadati</taxon>
        <taxon>Pseudomonadota</taxon>
        <taxon>Candidatus Muproteobacteria</taxon>
    </lineage>
</organism>
<dbReference type="InterPro" id="IPR018392">
    <property type="entry name" value="LysM"/>
</dbReference>
<feature type="non-terminal residue" evidence="2">
    <location>
        <position position="805"/>
    </location>
</feature>
<name>A0A1F6V945_9PROT</name>
<dbReference type="CDD" id="cd00118">
    <property type="entry name" value="LysM"/>
    <property type="match status" value="1"/>
</dbReference>
<feature type="region of interest" description="Disordered" evidence="1">
    <location>
        <begin position="14"/>
        <end position="33"/>
    </location>
</feature>
<dbReference type="EMBL" id="MFSP01000097">
    <property type="protein sequence ID" value="OGI66036.1"/>
    <property type="molecule type" value="Genomic_DNA"/>
</dbReference>
<feature type="compositionally biased region" description="Polar residues" evidence="1">
    <location>
        <begin position="22"/>
        <end position="33"/>
    </location>
</feature>
<dbReference type="InterPro" id="IPR006530">
    <property type="entry name" value="YD"/>
</dbReference>
<dbReference type="NCBIfam" id="TIGR01643">
    <property type="entry name" value="YD_repeat_2x"/>
    <property type="match status" value="1"/>
</dbReference>